<evidence type="ECO:0000256" key="1">
    <source>
        <dbReference type="ARBA" id="ARBA00004123"/>
    </source>
</evidence>
<dbReference type="GO" id="GO:0006357">
    <property type="term" value="P:regulation of transcription by RNA polymerase II"/>
    <property type="evidence" value="ECO:0007669"/>
    <property type="project" value="InterPro"/>
</dbReference>
<comment type="subcellular location">
    <subcellularLocation>
        <location evidence="1 8">Nucleus</location>
    </subcellularLocation>
</comment>
<evidence type="ECO:0000256" key="3">
    <source>
        <dbReference type="ARBA" id="ARBA00023015"/>
    </source>
</evidence>
<organism evidence="10 11">
    <name type="scientific">Actinia tenebrosa</name>
    <name type="common">Australian red waratah sea anemone</name>
    <dbReference type="NCBI Taxonomy" id="6105"/>
    <lineage>
        <taxon>Eukaryota</taxon>
        <taxon>Metazoa</taxon>
        <taxon>Cnidaria</taxon>
        <taxon>Anthozoa</taxon>
        <taxon>Hexacorallia</taxon>
        <taxon>Actiniaria</taxon>
        <taxon>Actiniidae</taxon>
        <taxon>Actinia</taxon>
    </lineage>
</organism>
<evidence type="ECO:0000256" key="6">
    <source>
        <dbReference type="ARBA" id="ARBA00023242"/>
    </source>
</evidence>
<dbReference type="PANTHER" id="PTHR20844">
    <property type="entry name" value="MEDIATOR OF RNA POLYMERASE II TRANSCRIPTION, SUBUNIT 9"/>
    <property type="match status" value="1"/>
</dbReference>
<feature type="coiled-coil region" evidence="9">
    <location>
        <begin position="63"/>
        <end position="93"/>
    </location>
</feature>
<dbReference type="AlphaFoldDB" id="A0A6P8HGL5"/>
<comment type="function">
    <text evidence="7 8">Component of the Mediator complex, a coactivator involved in the regulated transcription of nearly all RNA polymerase II-dependent genes. Mediator functions as a bridge to convey information from gene-specific regulatory proteins to the basal RNA polymerase II transcription machinery. Mediator is recruited to promoters by direct interactions with regulatory proteins and serves as a scaffold for the assembly of a functional preinitiation complex with RNA polymerase II and the general transcription factors.</text>
</comment>
<evidence type="ECO:0000313" key="10">
    <source>
        <dbReference type="Proteomes" id="UP000515163"/>
    </source>
</evidence>
<comment type="subunit">
    <text evidence="8">Component of the Mediator complex.</text>
</comment>
<keyword evidence="9" id="KW-0175">Coiled coil</keyword>
<evidence type="ECO:0000256" key="8">
    <source>
        <dbReference type="RuleBase" id="RU364145"/>
    </source>
</evidence>
<dbReference type="RefSeq" id="XP_031555554.1">
    <property type="nucleotide sequence ID" value="XM_031699694.1"/>
</dbReference>
<dbReference type="Pfam" id="PF07544">
    <property type="entry name" value="Med9"/>
    <property type="match status" value="1"/>
</dbReference>
<keyword evidence="10" id="KW-1185">Reference proteome</keyword>
<keyword evidence="5 8" id="KW-0804">Transcription</keyword>
<dbReference type="GO" id="GO:0016592">
    <property type="term" value="C:mediator complex"/>
    <property type="evidence" value="ECO:0007669"/>
    <property type="project" value="InterPro"/>
</dbReference>
<protein>
    <recommendedName>
        <fullName evidence="8">Mediator of RNA polymerase II transcription subunit 9</fullName>
    </recommendedName>
    <alternativeName>
        <fullName evidence="8">Mediator complex subunit 9</fullName>
    </alternativeName>
</protein>
<dbReference type="GeneID" id="116292383"/>
<dbReference type="GO" id="GO:0003712">
    <property type="term" value="F:transcription coregulator activity"/>
    <property type="evidence" value="ECO:0007669"/>
    <property type="project" value="InterPro"/>
</dbReference>
<comment type="similarity">
    <text evidence="2 8">Belongs to the Mediator complex subunit 9 family.</text>
</comment>
<accession>A0A6P8HGL5</accession>
<reference evidence="11" key="1">
    <citation type="submission" date="2025-08" db="UniProtKB">
        <authorList>
            <consortium name="RefSeq"/>
        </authorList>
    </citation>
    <scope>IDENTIFICATION</scope>
    <source>
        <tissue evidence="11">Tentacle</tissue>
    </source>
</reference>
<gene>
    <name evidence="11" type="primary">LOC116292383</name>
    <name evidence="8" type="synonym">MED9</name>
</gene>
<dbReference type="Proteomes" id="UP000515163">
    <property type="component" value="Unplaced"/>
</dbReference>
<evidence type="ECO:0000313" key="11">
    <source>
        <dbReference type="RefSeq" id="XP_031555554.1"/>
    </source>
</evidence>
<evidence type="ECO:0000256" key="7">
    <source>
        <dbReference type="ARBA" id="ARBA00025687"/>
    </source>
</evidence>
<evidence type="ECO:0000256" key="4">
    <source>
        <dbReference type="ARBA" id="ARBA00023159"/>
    </source>
</evidence>
<dbReference type="FunCoup" id="A0A6P8HGL5">
    <property type="interactions" value="855"/>
</dbReference>
<dbReference type="OrthoDB" id="5950777at2759"/>
<evidence type="ECO:0000256" key="5">
    <source>
        <dbReference type="ARBA" id="ARBA00023163"/>
    </source>
</evidence>
<evidence type="ECO:0000256" key="9">
    <source>
        <dbReference type="SAM" id="Coils"/>
    </source>
</evidence>
<dbReference type="InterPro" id="IPR039242">
    <property type="entry name" value="MED9_metazoa"/>
</dbReference>
<dbReference type="KEGG" id="aten:116292383"/>
<dbReference type="PANTHER" id="PTHR20844:SF0">
    <property type="entry name" value="MEDIATOR OF RNA POLYMERASE II TRANSCRIPTION SUBUNIT 9"/>
    <property type="match status" value="1"/>
</dbReference>
<name>A0A6P8HGL5_ACTTE</name>
<keyword evidence="6 8" id="KW-0539">Nucleus</keyword>
<evidence type="ECO:0000256" key="2">
    <source>
        <dbReference type="ARBA" id="ARBA00008089"/>
    </source>
</evidence>
<proteinExistence type="inferred from homology"/>
<keyword evidence="3 8" id="KW-0805">Transcription regulation</keyword>
<sequence length="105" mass="12018">MDDPSSPEKVDILGEFNLLPAIFDIINSVQKTGDTQEMVKKVNNFRAKLQHCRELLNTVPGLDMSCEEQKALLEKHKKELERKSALVVKYKDLPVFSEAIMKEML</sequence>
<keyword evidence="4 8" id="KW-0010">Activator</keyword>
<dbReference type="InParanoid" id="A0A6P8HGL5"/>
<dbReference type="InterPro" id="IPR011425">
    <property type="entry name" value="Med9"/>
</dbReference>